<dbReference type="Gene3D" id="3.40.50.1400">
    <property type="match status" value="1"/>
</dbReference>
<keyword evidence="3" id="KW-1185">Reference proteome</keyword>
<reference evidence="2 3" key="1">
    <citation type="journal article" date="2019" name="Genome Biol. Evol.">
        <title>Insights into the evolution of the New World diploid cottons (Gossypium, subgenus Houzingenia) based on genome sequencing.</title>
        <authorList>
            <person name="Grover C.E."/>
            <person name="Arick M.A. 2nd"/>
            <person name="Thrash A."/>
            <person name="Conover J.L."/>
            <person name="Sanders W.S."/>
            <person name="Peterson D.G."/>
            <person name="Frelichowski J.E."/>
            <person name="Scheffler J.A."/>
            <person name="Scheffler B.E."/>
            <person name="Wendel J.F."/>
        </authorList>
    </citation>
    <scope>NUCLEOTIDE SEQUENCE [LARGE SCALE GENOMIC DNA]</scope>
    <source>
        <strain evidence="2">27</strain>
        <tissue evidence="2">Leaf</tissue>
    </source>
</reference>
<dbReference type="Proteomes" id="UP000593561">
    <property type="component" value="Unassembled WGS sequence"/>
</dbReference>
<accession>A0A7J8SW86</accession>
<dbReference type="Pfam" id="PF00762">
    <property type="entry name" value="Ferrochelatase"/>
    <property type="match status" value="1"/>
</dbReference>
<comment type="caution">
    <text evidence="2">The sequence shown here is derived from an EMBL/GenBank/DDBJ whole genome shotgun (WGS) entry which is preliminary data.</text>
</comment>
<dbReference type="AlphaFoldDB" id="A0A7J8SW86"/>
<organism evidence="2 3">
    <name type="scientific">Gossypium davidsonii</name>
    <name type="common">Davidson's cotton</name>
    <name type="synonym">Gossypium klotzschianum subsp. davidsonii</name>
    <dbReference type="NCBI Taxonomy" id="34287"/>
    <lineage>
        <taxon>Eukaryota</taxon>
        <taxon>Viridiplantae</taxon>
        <taxon>Streptophyta</taxon>
        <taxon>Embryophyta</taxon>
        <taxon>Tracheophyta</taxon>
        <taxon>Spermatophyta</taxon>
        <taxon>Magnoliopsida</taxon>
        <taxon>eudicotyledons</taxon>
        <taxon>Gunneridae</taxon>
        <taxon>Pentapetalae</taxon>
        <taxon>rosids</taxon>
        <taxon>malvids</taxon>
        <taxon>Malvales</taxon>
        <taxon>Malvaceae</taxon>
        <taxon>Malvoideae</taxon>
        <taxon>Gossypium</taxon>
    </lineage>
</organism>
<dbReference type="InterPro" id="IPR001015">
    <property type="entry name" value="Ferrochelatase"/>
</dbReference>
<dbReference type="PANTHER" id="PTHR11108">
    <property type="entry name" value="FERROCHELATASE"/>
    <property type="match status" value="1"/>
</dbReference>
<dbReference type="GO" id="GO:0004325">
    <property type="term" value="F:ferrochelatase activity"/>
    <property type="evidence" value="ECO:0007669"/>
    <property type="project" value="InterPro"/>
</dbReference>
<protein>
    <recommendedName>
        <fullName evidence="4">Ferrochelatase</fullName>
    </recommendedName>
</protein>
<dbReference type="GO" id="GO:0005739">
    <property type="term" value="C:mitochondrion"/>
    <property type="evidence" value="ECO:0007669"/>
    <property type="project" value="TreeGrafter"/>
</dbReference>
<evidence type="ECO:0000313" key="2">
    <source>
        <dbReference type="EMBL" id="MBA0630381.1"/>
    </source>
</evidence>
<evidence type="ECO:0000313" key="3">
    <source>
        <dbReference type="Proteomes" id="UP000593561"/>
    </source>
</evidence>
<proteinExistence type="inferred from homology"/>
<dbReference type="PANTHER" id="PTHR11108:SF4">
    <property type="entry name" value="FERROCHELATASE-1, CHLOROPLASTIC_MITOCHONDRIAL"/>
    <property type="match status" value="1"/>
</dbReference>
<gene>
    <name evidence="2" type="ORF">Godav_002490</name>
</gene>
<dbReference type="InterPro" id="IPR033659">
    <property type="entry name" value="Ferrochelatase_N"/>
</dbReference>
<dbReference type="EMBL" id="JABFAC010000012">
    <property type="protein sequence ID" value="MBA0630381.1"/>
    <property type="molecule type" value="Genomic_DNA"/>
</dbReference>
<evidence type="ECO:0008006" key="4">
    <source>
        <dbReference type="Google" id="ProtNLM"/>
    </source>
</evidence>
<comment type="similarity">
    <text evidence="1">Belongs to the ferrochelatase family.</text>
</comment>
<sequence>MEATSLSGVLSYTKLCGSSLCYSDDRFSRRIASFSRHSSNGFNGVNKPSSKALIKGPFLSDGLIQRRNLHLQAICRVGVYTLGENDIVESYHSHAMEVKIGVLLLNVGGPETLKDVQPFLYNLFADPDIIRLSGLFKLLQRPLAKQISILRAPQSEEGYAAIGGGSPLRKITDEQYIYSLKNSLQANALRMALEAKNVNVSVYVGMRYWYPFTEIGKQKSETFCVLRFSKIEA</sequence>
<dbReference type="CDD" id="cd03411">
    <property type="entry name" value="Ferrochelatase_N"/>
    <property type="match status" value="1"/>
</dbReference>
<dbReference type="GO" id="GO:0006783">
    <property type="term" value="P:heme biosynthetic process"/>
    <property type="evidence" value="ECO:0007669"/>
    <property type="project" value="InterPro"/>
</dbReference>
<name>A0A7J8SW86_GOSDV</name>
<dbReference type="SUPFAM" id="SSF53800">
    <property type="entry name" value="Chelatase"/>
    <property type="match status" value="1"/>
</dbReference>
<evidence type="ECO:0000256" key="1">
    <source>
        <dbReference type="RuleBase" id="RU004185"/>
    </source>
</evidence>